<keyword evidence="3" id="KW-1185">Reference proteome</keyword>
<organism evidence="2 3">
    <name type="scientific">Caenimonas terrae</name>
    <dbReference type="NCBI Taxonomy" id="696074"/>
    <lineage>
        <taxon>Bacteria</taxon>
        <taxon>Pseudomonadati</taxon>
        <taxon>Pseudomonadota</taxon>
        <taxon>Betaproteobacteria</taxon>
        <taxon>Burkholderiales</taxon>
        <taxon>Comamonadaceae</taxon>
        <taxon>Caenimonas</taxon>
    </lineage>
</organism>
<dbReference type="Pfam" id="PF10670">
    <property type="entry name" value="DUF4198"/>
    <property type="match status" value="1"/>
</dbReference>
<feature type="chain" id="PRO_5046164038" evidence="1">
    <location>
        <begin position="25"/>
        <end position="278"/>
    </location>
</feature>
<feature type="signal peptide" evidence="1">
    <location>
        <begin position="1"/>
        <end position="24"/>
    </location>
</feature>
<reference evidence="3" key="1">
    <citation type="journal article" date="2019" name="Int. J. Syst. Evol. Microbiol.">
        <title>The Global Catalogue of Microorganisms (GCM) 10K type strain sequencing project: providing services to taxonomists for standard genome sequencing and annotation.</title>
        <authorList>
            <consortium name="The Broad Institute Genomics Platform"/>
            <consortium name="The Broad Institute Genome Sequencing Center for Infectious Disease"/>
            <person name="Wu L."/>
            <person name="Ma J."/>
        </authorList>
    </citation>
    <scope>NUCLEOTIDE SEQUENCE [LARGE SCALE GENOMIC DNA]</scope>
    <source>
        <strain evidence="3">CCUG 57401</strain>
    </source>
</reference>
<dbReference type="Proteomes" id="UP001596037">
    <property type="component" value="Unassembled WGS sequence"/>
</dbReference>
<keyword evidence="1" id="KW-0732">Signal</keyword>
<name>A0ABW0N991_9BURK</name>
<evidence type="ECO:0000313" key="2">
    <source>
        <dbReference type="EMBL" id="MFC5496836.1"/>
    </source>
</evidence>
<accession>A0ABW0N991</accession>
<evidence type="ECO:0000313" key="3">
    <source>
        <dbReference type="Proteomes" id="UP001596037"/>
    </source>
</evidence>
<dbReference type="EMBL" id="JBHSMF010000003">
    <property type="protein sequence ID" value="MFC5496836.1"/>
    <property type="molecule type" value="Genomic_DNA"/>
</dbReference>
<dbReference type="PROSITE" id="PS51257">
    <property type="entry name" value="PROKAR_LIPOPROTEIN"/>
    <property type="match status" value="1"/>
</dbReference>
<dbReference type="RefSeq" id="WP_376848869.1">
    <property type="nucleotide sequence ID" value="NZ_JBHSMF010000003.1"/>
</dbReference>
<sequence length="278" mass="29782">MSCGLLRRAALVLVAWAACLSANAHEFWIEASPPAPAVGAPVLMTARVGEFYTGELVGITTAHVVSLHALSAGRDEDLDARVPTGSMVPALRLSFAQPGSHVLAYESHPSQVVLAADKFHAYLHDEGMDWVIRQREAAGTAATPGRERFRRSAKALLQVGGQGDGAATAVTGQRMEILPLDDPLAAHAGDTLHFQLRFEGRPRPGVLVKAWHKQGGQTTTIRATTDGSGRFAFTLPFTGRWMLNAVHMVAATDSTEVDWDSFWGSLTFQLQPRPPAGG</sequence>
<dbReference type="InterPro" id="IPR019613">
    <property type="entry name" value="DUF4198"/>
</dbReference>
<protein>
    <submittedName>
        <fullName evidence="2">DUF4198 domain-containing protein</fullName>
    </submittedName>
</protein>
<gene>
    <name evidence="2" type="ORF">ACFPOE_04755</name>
</gene>
<comment type="caution">
    <text evidence="2">The sequence shown here is derived from an EMBL/GenBank/DDBJ whole genome shotgun (WGS) entry which is preliminary data.</text>
</comment>
<proteinExistence type="predicted"/>
<evidence type="ECO:0000256" key="1">
    <source>
        <dbReference type="SAM" id="SignalP"/>
    </source>
</evidence>